<name>A0AAX3LCS8_9ENTR</name>
<dbReference type="InterPro" id="IPR051220">
    <property type="entry name" value="TFA_Chaperone"/>
</dbReference>
<keyword evidence="2" id="KW-1185">Reference proteome</keyword>
<proteinExistence type="predicted"/>
<accession>A0AAX3LCS8</accession>
<dbReference type="EMBL" id="CP116347">
    <property type="protein sequence ID" value="WCE13873.1"/>
    <property type="molecule type" value="Genomic_DNA"/>
</dbReference>
<protein>
    <submittedName>
        <fullName evidence="1">Tail fiber assembly protein</fullName>
    </submittedName>
</protein>
<gene>
    <name evidence="1" type="ORF">PHA72_03025</name>
</gene>
<dbReference type="AlphaFoldDB" id="A0AAX3LCS8"/>
<dbReference type="Proteomes" id="UP001210538">
    <property type="component" value="Chromosome"/>
</dbReference>
<dbReference type="RefSeq" id="WP_104877604.1">
    <property type="nucleotide sequence ID" value="NZ_CP116347.1"/>
</dbReference>
<evidence type="ECO:0000313" key="2">
    <source>
        <dbReference type="Proteomes" id="UP001210538"/>
    </source>
</evidence>
<dbReference type="PANTHER" id="PTHR34413">
    <property type="entry name" value="PROPHAGE TAIL FIBER ASSEMBLY PROTEIN HOMOLOG TFAE-RELATED-RELATED"/>
    <property type="match status" value="1"/>
</dbReference>
<dbReference type="Pfam" id="PF02413">
    <property type="entry name" value="Caudo_TAP"/>
    <property type="match status" value="1"/>
</dbReference>
<organism evidence="1 2">
    <name type="scientific">Enterobacter ludwigii</name>
    <dbReference type="NCBI Taxonomy" id="299767"/>
    <lineage>
        <taxon>Bacteria</taxon>
        <taxon>Pseudomonadati</taxon>
        <taxon>Pseudomonadota</taxon>
        <taxon>Gammaproteobacteria</taxon>
        <taxon>Enterobacterales</taxon>
        <taxon>Enterobacteriaceae</taxon>
        <taxon>Enterobacter</taxon>
        <taxon>Enterobacter cloacae complex</taxon>
    </lineage>
</organism>
<dbReference type="InterPro" id="IPR003458">
    <property type="entry name" value="Phage_T4_Gp38_tail_assem"/>
</dbReference>
<dbReference type="PANTHER" id="PTHR34413:SF2">
    <property type="entry name" value="PROPHAGE TAIL FIBER ASSEMBLY PROTEIN HOMOLOG TFAE-RELATED"/>
    <property type="match status" value="1"/>
</dbReference>
<evidence type="ECO:0000313" key="1">
    <source>
        <dbReference type="EMBL" id="WCE13873.1"/>
    </source>
</evidence>
<sequence length="150" mass="16322">MSKIINSESASYFYSASTGGFYPVSLKVDYETAGSWPVDAVSVADEDMVALQAGQSAGKQITANAEGYPVLTDPKPLTPEQLQQQAKVQQSALMNAATDAIAPLQDAVDLDEATEEELLLLKEWKKYRVTLNRLDLSSAPEINWPDMPLV</sequence>
<reference evidence="1 2" key="1">
    <citation type="submission" date="2023-01" db="EMBL/GenBank/DDBJ databases">
        <title>Genome sequence resource and annotation of Enterobacter ludwigii, an economically important pathogen of seedling wilt with strawberry.</title>
        <authorList>
            <person name="Xie Y."/>
        </authorList>
    </citation>
    <scope>NUCLEOTIDE SEQUENCE [LARGE SCALE GENOMIC DNA]</scope>
    <source>
        <strain evidence="1 2">CM-TZ4</strain>
    </source>
</reference>